<dbReference type="InterPro" id="IPR036514">
    <property type="entry name" value="SGNH_hydro_sf"/>
</dbReference>
<proteinExistence type="inferred from homology"/>
<sequence length="303" mass="35151">MADIFLSHDIKRLLSEKFLVIIGDSIQRAIYKDIVSMLSDRGNNFYLTDGDMRVKGELSFSGDTLLKGGCQNGMTNGIDYCEIRQYRNDSFFIRFYFVTRCFNKKVEEILDDLKKIPPDILIMNSCLWDLSRYGANGWPAYKEKLKILFDSLLKTLKPSCLVIWNSTLPVSTEAYGGFLGSKARSQKQRLPKDILAANEFVYNLIKDYPFDFLDLHYFLRYHRHRLSKDGIHWDMTAHRRISNLLFTHVSEAWGILCQAACHPNSTRVDWTARRRRMEAAMHSHASTPLWAQSLQDSAKITRK</sequence>
<dbReference type="Gene3D" id="3.40.50.1110">
    <property type="entry name" value="SGNH hydrolase"/>
    <property type="match status" value="1"/>
</dbReference>
<evidence type="ECO:0000313" key="2">
    <source>
        <dbReference type="Proteomes" id="UP000515154"/>
    </source>
</evidence>
<evidence type="ECO:0000313" key="3">
    <source>
        <dbReference type="RefSeq" id="XP_029651117.1"/>
    </source>
</evidence>
<dbReference type="KEGG" id="osn:115224374"/>
<gene>
    <name evidence="3" type="primary">LOC115224374</name>
</gene>
<dbReference type="PANTHER" id="PTHR14469:SF0">
    <property type="entry name" value="FAMILY WITH SEQUENCE SIMILARITY 113"/>
    <property type="match status" value="1"/>
</dbReference>
<accession>A0A6P7TNS4</accession>
<evidence type="ECO:0000256" key="1">
    <source>
        <dbReference type="ARBA" id="ARBA00037957"/>
    </source>
</evidence>
<reference evidence="3" key="1">
    <citation type="submission" date="2025-08" db="UniProtKB">
        <authorList>
            <consortium name="RefSeq"/>
        </authorList>
    </citation>
    <scope>IDENTIFICATION</scope>
</reference>
<organism evidence="2 3">
    <name type="scientific">Octopus sinensis</name>
    <name type="common">East Asian common octopus</name>
    <dbReference type="NCBI Taxonomy" id="2607531"/>
    <lineage>
        <taxon>Eukaryota</taxon>
        <taxon>Metazoa</taxon>
        <taxon>Spiralia</taxon>
        <taxon>Lophotrochozoa</taxon>
        <taxon>Mollusca</taxon>
        <taxon>Cephalopoda</taxon>
        <taxon>Coleoidea</taxon>
        <taxon>Octopodiformes</taxon>
        <taxon>Octopoda</taxon>
        <taxon>Incirrata</taxon>
        <taxon>Octopodidae</taxon>
        <taxon>Octopus</taxon>
    </lineage>
</organism>
<name>A0A6P7TNS4_9MOLL</name>
<dbReference type="RefSeq" id="XP_029651117.1">
    <property type="nucleotide sequence ID" value="XM_029795257.2"/>
</dbReference>
<dbReference type="AlphaFoldDB" id="A0A6P7TNS4"/>
<protein>
    <submittedName>
        <fullName evidence="3">PC-esterase domain-containing protein 1B-like</fullName>
    </submittedName>
</protein>
<comment type="similarity">
    <text evidence="1">Belongs to the PC-esterase family.</text>
</comment>
<dbReference type="Proteomes" id="UP000515154">
    <property type="component" value="Linkage group LG25"/>
</dbReference>
<keyword evidence="2" id="KW-1185">Reference proteome</keyword>
<dbReference type="SUPFAM" id="SSF52266">
    <property type="entry name" value="SGNH hydrolase"/>
    <property type="match status" value="1"/>
</dbReference>
<dbReference type="PANTHER" id="PTHR14469">
    <property type="entry name" value="SARCOMA ANTIGEN NY-SAR-23"/>
    <property type="match status" value="1"/>
</dbReference>